<dbReference type="OrthoDB" id="213643at2157"/>
<evidence type="ECO:0000313" key="2">
    <source>
        <dbReference type="EMBL" id="EMA40597.1"/>
    </source>
</evidence>
<evidence type="ECO:0000313" key="3">
    <source>
        <dbReference type="Proteomes" id="UP000011566"/>
    </source>
</evidence>
<sequence>MSDEGRLARLLSTTARAAGRRYAESRRSYDSGRTRAEGDGPYDEHVRIVCRRHAQKRTVNLDGYVPDCFDPEHPDCEGCLEDVREGTVETW</sequence>
<comment type="caution">
    <text evidence="2">The sequence shown here is derived from an EMBL/GenBank/DDBJ whole genome shotgun (WGS) entry which is preliminary data.</text>
</comment>
<dbReference type="PATRIC" id="fig|1132509.6.peg.868"/>
<organism evidence="2 3">
    <name type="scientific">Halococcus hamelinensis 100A6</name>
    <dbReference type="NCBI Taxonomy" id="1132509"/>
    <lineage>
        <taxon>Archaea</taxon>
        <taxon>Methanobacteriati</taxon>
        <taxon>Methanobacteriota</taxon>
        <taxon>Stenosarchaea group</taxon>
        <taxon>Halobacteria</taxon>
        <taxon>Halobacteriales</taxon>
        <taxon>Halococcaceae</taxon>
        <taxon>Halococcus</taxon>
    </lineage>
</organism>
<feature type="compositionally biased region" description="Basic and acidic residues" evidence="1">
    <location>
        <begin position="21"/>
        <end position="40"/>
    </location>
</feature>
<dbReference type="AlphaFoldDB" id="M0M474"/>
<protein>
    <submittedName>
        <fullName evidence="2">Uncharacterized protein</fullName>
    </submittedName>
</protein>
<keyword evidence="3" id="KW-1185">Reference proteome</keyword>
<feature type="region of interest" description="Disordered" evidence="1">
    <location>
        <begin position="19"/>
        <end position="40"/>
    </location>
</feature>
<dbReference type="Pfam" id="PF23367">
    <property type="entry name" value="DUF7091"/>
    <property type="match status" value="1"/>
</dbReference>
<dbReference type="Proteomes" id="UP000011566">
    <property type="component" value="Unassembled WGS sequence"/>
</dbReference>
<dbReference type="InterPro" id="IPR055517">
    <property type="entry name" value="DUF7091"/>
</dbReference>
<reference evidence="2 3" key="1">
    <citation type="journal article" date="2014" name="PLoS Genet.">
        <title>Phylogenetically driven sequencing of extremely halophilic archaea reveals strategies for static and dynamic osmo-response.</title>
        <authorList>
            <person name="Becker E.A."/>
            <person name="Seitzer P.M."/>
            <person name="Tritt A."/>
            <person name="Larsen D."/>
            <person name="Krusor M."/>
            <person name="Yao A.I."/>
            <person name="Wu D."/>
            <person name="Madern D."/>
            <person name="Eisen J.A."/>
            <person name="Darling A.E."/>
            <person name="Facciotti M.T."/>
        </authorList>
    </citation>
    <scope>NUCLEOTIDE SEQUENCE [LARGE SCALE GENOMIC DNA]</scope>
    <source>
        <strain evidence="2 3">100A6</strain>
    </source>
</reference>
<dbReference type="eggNOG" id="arCOG04729">
    <property type="taxonomic scope" value="Archaea"/>
</dbReference>
<evidence type="ECO:0000256" key="1">
    <source>
        <dbReference type="SAM" id="MobiDB-lite"/>
    </source>
</evidence>
<name>M0M474_9EURY</name>
<dbReference type="EMBL" id="AOMB01000010">
    <property type="protein sequence ID" value="EMA40597.1"/>
    <property type="molecule type" value="Genomic_DNA"/>
</dbReference>
<proteinExistence type="predicted"/>
<dbReference type="RefSeq" id="WP_007691064.1">
    <property type="nucleotide sequence ID" value="NZ_AJRK01000025.1"/>
</dbReference>
<gene>
    <name evidence="2" type="ORF">C447_03726</name>
</gene>
<accession>M0M474</accession>